<evidence type="ECO:0000256" key="2">
    <source>
        <dbReference type="ARBA" id="ARBA00004752"/>
    </source>
</evidence>
<evidence type="ECO:0000313" key="12">
    <source>
        <dbReference type="Proteomes" id="UP001519294"/>
    </source>
</evidence>
<reference evidence="11 12" key="1">
    <citation type="submission" date="2021-03" db="EMBL/GenBank/DDBJ databases">
        <title>Genomic Encyclopedia of Type Strains, Phase IV (KMG-IV): sequencing the most valuable type-strain genomes for metagenomic binning, comparative biology and taxonomic classification.</title>
        <authorList>
            <person name="Goeker M."/>
        </authorList>
    </citation>
    <scope>NUCLEOTIDE SEQUENCE [LARGE SCALE GENOMIC DNA]</scope>
    <source>
        <strain evidence="11 12">DSM 25790</strain>
    </source>
</reference>
<dbReference type="SUPFAM" id="SSF56601">
    <property type="entry name" value="beta-lactamase/transpeptidase-like"/>
    <property type="match status" value="1"/>
</dbReference>
<dbReference type="Gene3D" id="3.90.1310.10">
    <property type="entry name" value="Penicillin-binding protein 2a (Domain 2)"/>
    <property type="match status" value="1"/>
</dbReference>
<dbReference type="PANTHER" id="PTHR30627:SF25">
    <property type="entry name" value="PENICILLIN-BINDING PROTEIN 3"/>
    <property type="match status" value="1"/>
</dbReference>
<dbReference type="Proteomes" id="UP001519294">
    <property type="component" value="Unassembled WGS sequence"/>
</dbReference>
<dbReference type="InterPro" id="IPR001460">
    <property type="entry name" value="PCN-bd_Tpept"/>
</dbReference>
<sequence>MKKILGLLSIFFLVFIVSCSTDTTSPHERFDTYVKHWDEQKFDEMYKMLAAKSKETYSKEQFTDRYMKIYTDLDISNLEIKYKKLSDKQLKKGKKEGTAKLPFTVKMDSAAGPITFDYEATLLYEGKEDNKNWFIKWDQGFIFPELKDGGEVKIETEEPRRGEILDRNKMPLAINDTIWEVGIIPENLGSNAEQTKEKVADLLNISVDTVETALNADWVEPNLFVPLKKISKDNPNTDQLWELDGVVGNEVLGRVYPLNKATSHLVGYIGQINAEEMEKAEPGMYHPNDMIGKRGLEQLYEEKLKGEKGVKIFVVKKGEEDVILAEREVKDGETIQLTIDANIQEEVYKSYDDGAGTAAAIDPKTGETLALVSSPGFDPEKFLYGITQDQLDSLENDKQNPLLNRFSATYAPGSVMKPISAAIGLTNGSIKPGEGINIKGLTWGNEGWGDYKVRRVSESDGPVDLTDALVRSDNIYFAKKAVEMGNGAYTKGLKQFGFGEDLPYKYPITKSSISSNGKIENEVLLANTSYGQGEVEISALHMALTYTPILNKGDMLKPTLLLSEKTSKVWQEKLINEKQAKILQDALRKVVTEGTAKQAKMDGLAISGKTGTAELKKSSDEKGQENGWFVGYPTKDQDILIALMREHVEKKGGSGVAVEQVTDIIKNIKK</sequence>
<feature type="chain" id="PRO_5045875191" description="serine-type D-Ala-D-Ala carboxypeptidase" evidence="7">
    <location>
        <begin position="21"/>
        <end position="670"/>
    </location>
</feature>
<feature type="domain" description="Penicillin-binding protein dimerisation" evidence="9">
    <location>
        <begin position="157"/>
        <end position="318"/>
    </location>
</feature>
<gene>
    <name evidence="11" type="ORF">J2Z81_000719</name>
</gene>
<evidence type="ECO:0000313" key="11">
    <source>
        <dbReference type="EMBL" id="MBP2256777.1"/>
    </source>
</evidence>
<name>A0ABS4S8Q0_9BACI</name>
<evidence type="ECO:0000256" key="1">
    <source>
        <dbReference type="ARBA" id="ARBA00004370"/>
    </source>
</evidence>
<evidence type="ECO:0000256" key="3">
    <source>
        <dbReference type="ARBA" id="ARBA00007171"/>
    </source>
</evidence>
<dbReference type="Pfam" id="PF00905">
    <property type="entry name" value="Transpeptidase"/>
    <property type="match status" value="1"/>
</dbReference>
<dbReference type="SUPFAM" id="SSF56519">
    <property type="entry name" value="Penicillin binding protein dimerisation domain"/>
    <property type="match status" value="1"/>
</dbReference>
<feature type="domain" description="NTF2-like N-terminal transpeptidase" evidence="10">
    <location>
        <begin position="25"/>
        <end position="149"/>
    </location>
</feature>
<comment type="caution">
    <text evidence="11">The sequence shown here is derived from an EMBL/GenBank/DDBJ whole genome shotgun (WGS) entry which is preliminary data.</text>
</comment>
<organism evidence="11 12">
    <name type="scientific">Virgibacillus alimentarius</name>
    <dbReference type="NCBI Taxonomy" id="698769"/>
    <lineage>
        <taxon>Bacteria</taxon>
        <taxon>Bacillati</taxon>
        <taxon>Bacillota</taxon>
        <taxon>Bacilli</taxon>
        <taxon>Bacillales</taxon>
        <taxon>Bacillaceae</taxon>
        <taxon>Virgibacillus</taxon>
    </lineage>
</organism>
<dbReference type="EMBL" id="JAGIKX010000003">
    <property type="protein sequence ID" value="MBP2256777.1"/>
    <property type="molecule type" value="Genomic_DNA"/>
</dbReference>
<dbReference type="Gene3D" id="3.30.1390.30">
    <property type="entry name" value="Penicillin-binding protein 2a, domain 3"/>
    <property type="match status" value="1"/>
</dbReference>
<feature type="signal peptide" evidence="7">
    <location>
        <begin position="1"/>
        <end position="20"/>
    </location>
</feature>
<keyword evidence="12" id="KW-1185">Reference proteome</keyword>
<comment type="catalytic activity">
    <reaction evidence="6">
        <text>Preferential cleavage: (Ac)2-L-Lys-D-Ala-|-D-Ala. Also transpeptidation of peptidyl-alanyl moieties that are N-acyl substituents of D-alanine.</text>
        <dbReference type="EC" id="3.4.16.4"/>
    </reaction>
</comment>
<comment type="subcellular location">
    <subcellularLocation>
        <location evidence="1">Membrane</location>
    </subcellularLocation>
</comment>
<dbReference type="PROSITE" id="PS51257">
    <property type="entry name" value="PROKAR_LIPOPROTEIN"/>
    <property type="match status" value="1"/>
</dbReference>
<dbReference type="InterPro" id="IPR005311">
    <property type="entry name" value="PBP_dimer"/>
</dbReference>
<dbReference type="Gene3D" id="3.10.450.100">
    <property type="entry name" value="NTF2-like, domain 1"/>
    <property type="match status" value="1"/>
</dbReference>
<dbReference type="InterPro" id="IPR012338">
    <property type="entry name" value="Beta-lactam/transpept-like"/>
</dbReference>
<dbReference type="PANTHER" id="PTHR30627">
    <property type="entry name" value="PEPTIDOGLYCAN D,D-TRANSPEPTIDASE"/>
    <property type="match status" value="1"/>
</dbReference>
<evidence type="ECO:0000256" key="7">
    <source>
        <dbReference type="SAM" id="SignalP"/>
    </source>
</evidence>
<protein>
    <recommendedName>
        <fullName evidence="4">serine-type D-Ala-D-Ala carboxypeptidase</fullName>
        <ecNumber evidence="4">3.4.16.4</ecNumber>
    </recommendedName>
</protein>
<keyword evidence="5" id="KW-0472">Membrane</keyword>
<evidence type="ECO:0000259" key="8">
    <source>
        <dbReference type="Pfam" id="PF00905"/>
    </source>
</evidence>
<keyword evidence="7" id="KW-0732">Signal</keyword>
<proteinExistence type="inferred from homology"/>
<evidence type="ECO:0000256" key="4">
    <source>
        <dbReference type="ARBA" id="ARBA00012448"/>
    </source>
</evidence>
<dbReference type="InterPro" id="IPR036138">
    <property type="entry name" value="PBP_dimer_sf"/>
</dbReference>
<evidence type="ECO:0000256" key="5">
    <source>
        <dbReference type="ARBA" id="ARBA00023136"/>
    </source>
</evidence>
<evidence type="ECO:0000256" key="6">
    <source>
        <dbReference type="ARBA" id="ARBA00034000"/>
    </source>
</evidence>
<comment type="similarity">
    <text evidence="3">Belongs to the transpeptidase family.</text>
</comment>
<dbReference type="EC" id="3.4.16.4" evidence="4"/>
<accession>A0ABS4S8Q0</accession>
<dbReference type="InterPro" id="IPR032710">
    <property type="entry name" value="NTF2-like_dom_sf"/>
</dbReference>
<comment type="pathway">
    <text evidence="2">Cell wall biogenesis; peptidoglycan biosynthesis.</text>
</comment>
<feature type="domain" description="Penicillin-binding protein transpeptidase" evidence="8">
    <location>
        <begin position="356"/>
        <end position="665"/>
    </location>
</feature>
<dbReference type="SUPFAM" id="SSF54427">
    <property type="entry name" value="NTF2-like"/>
    <property type="match status" value="1"/>
</dbReference>
<dbReference type="InterPro" id="IPR050515">
    <property type="entry name" value="Beta-lactam/transpept"/>
</dbReference>
<dbReference type="RefSeq" id="WP_029266256.1">
    <property type="nucleotide sequence ID" value="NZ_JAGIKX010000003.1"/>
</dbReference>
<dbReference type="Pfam" id="PF03717">
    <property type="entry name" value="PBP_dimer"/>
    <property type="match status" value="1"/>
</dbReference>
<evidence type="ECO:0000259" key="9">
    <source>
        <dbReference type="Pfam" id="PF03717"/>
    </source>
</evidence>
<dbReference type="InterPro" id="IPR007887">
    <property type="entry name" value="MecA_N"/>
</dbReference>
<evidence type="ECO:0000259" key="10">
    <source>
        <dbReference type="Pfam" id="PF05223"/>
    </source>
</evidence>
<dbReference type="Gene3D" id="3.40.710.10">
    <property type="entry name" value="DD-peptidase/beta-lactamase superfamily"/>
    <property type="match status" value="1"/>
</dbReference>
<dbReference type="Pfam" id="PF05223">
    <property type="entry name" value="MecA_N"/>
    <property type="match status" value="1"/>
</dbReference>